<dbReference type="GO" id="GO:0009003">
    <property type="term" value="F:signal peptidase activity"/>
    <property type="evidence" value="ECO:0007669"/>
    <property type="project" value="UniProtKB-EC"/>
</dbReference>
<keyword evidence="9" id="KW-1185">Reference proteome</keyword>
<comment type="caution">
    <text evidence="8">The sequence shown here is derived from an EMBL/GenBank/DDBJ whole genome shotgun (WGS) entry which is preliminary data.</text>
</comment>
<feature type="transmembrane region" description="Helical" evidence="7">
    <location>
        <begin position="12"/>
        <end position="38"/>
    </location>
</feature>
<dbReference type="RefSeq" id="WP_050927230.1">
    <property type="nucleotide sequence ID" value="NZ_JBBMFM010000146.1"/>
</dbReference>
<dbReference type="SUPFAM" id="SSF51306">
    <property type="entry name" value="LexA/Signal peptidase"/>
    <property type="match status" value="1"/>
</dbReference>
<accession>A0ABV1DCE4</accession>
<sequence length="220" mass="23917">MEKETRRISLPGVTGAVLCMAFIPIILINLVLIASSYINPGELPGVLGIKPAVVMSGSMEPVIETGDMIFIRSTDPGTLKEGDVICYLLSGKAITHRIVGVTTGEDGQPRYITRGDANNAEDRMPVTSEQVQGIWNGGRIPGLGHKIMAIQTPMGMVLTILCPLLLYIIIDIWLRRRADRQQMMQAVMEKARLEAEIKAMKQQLESGSGTPGDEGKTSRS</sequence>
<comment type="subcellular location">
    <subcellularLocation>
        <location evidence="1">Membrane</location>
    </subcellularLocation>
</comment>
<dbReference type="EMBL" id="JBBMFM010000146">
    <property type="protein sequence ID" value="MEQ2428053.1"/>
    <property type="molecule type" value="Genomic_DNA"/>
</dbReference>
<gene>
    <name evidence="8" type="ORF">WMQ36_24115</name>
</gene>
<dbReference type="NCBIfam" id="TIGR02228">
    <property type="entry name" value="sigpep_I_arch"/>
    <property type="match status" value="1"/>
</dbReference>
<protein>
    <recommendedName>
        <fullName evidence="5">Signal peptidase I</fullName>
        <ecNumber evidence="5">3.4.21.89</ecNumber>
    </recommendedName>
</protein>
<dbReference type="PRINTS" id="PR00728">
    <property type="entry name" value="SIGNALPTASE"/>
</dbReference>
<evidence type="ECO:0000313" key="9">
    <source>
        <dbReference type="Proteomes" id="UP001454086"/>
    </source>
</evidence>
<dbReference type="PANTHER" id="PTHR10806:SF6">
    <property type="entry name" value="SIGNAL PEPTIDASE COMPLEX CATALYTIC SUBUNIT SEC11"/>
    <property type="match status" value="1"/>
</dbReference>
<evidence type="ECO:0000256" key="5">
    <source>
        <dbReference type="NCBIfam" id="TIGR02228"/>
    </source>
</evidence>
<evidence type="ECO:0000256" key="1">
    <source>
        <dbReference type="ARBA" id="ARBA00004370"/>
    </source>
</evidence>
<dbReference type="EC" id="3.4.21.89" evidence="5"/>
<evidence type="ECO:0000256" key="3">
    <source>
        <dbReference type="ARBA" id="ARBA00022989"/>
    </source>
</evidence>
<dbReference type="Proteomes" id="UP001454086">
    <property type="component" value="Unassembled WGS sequence"/>
</dbReference>
<evidence type="ECO:0000313" key="8">
    <source>
        <dbReference type="EMBL" id="MEQ2428053.1"/>
    </source>
</evidence>
<evidence type="ECO:0000256" key="4">
    <source>
        <dbReference type="ARBA" id="ARBA00023136"/>
    </source>
</evidence>
<keyword evidence="4 7" id="KW-0472">Membrane</keyword>
<reference evidence="8 9" key="1">
    <citation type="submission" date="2024-03" db="EMBL/GenBank/DDBJ databases">
        <title>Human intestinal bacterial collection.</title>
        <authorList>
            <person name="Pauvert C."/>
            <person name="Hitch T.C.A."/>
            <person name="Clavel T."/>
        </authorList>
    </citation>
    <scope>NUCLEOTIDE SEQUENCE [LARGE SCALE GENOMIC DNA]</scope>
    <source>
        <strain evidence="8 9">CLA-SR-H021</strain>
    </source>
</reference>
<proteinExistence type="predicted"/>
<dbReference type="InterPro" id="IPR019533">
    <property type="entry name" value="Peptidase_S26"/>
</dbReference>
<organism evidence="8 9">
    <name type="scientific">Enterocloster hominis</name>
    <name type="common">ex Hitch et al. 2024</name>
    <dbReference type="NCBI Taxonomy" id="1917870"/>
    <lineage>
        <taxon>Bacteria</taxon>
        <taxon>Bacillati</taxon>
        <taxon>Bacillota</taxon>
        <taxon>Clostridia</taxon>
        <taxon>Lachnospirales</taxon>
        <taxon>Lachnospiraceae</taxon>
        <taxon>Enterocloster</taxon>
    </lineage>
</organism>
<keyword evidence="8" id="KW-0378">Hydrolase</keyword>
<dbReference type="CDD" id="cd06530">
    <property type="entry name" value="S26_SPase_I"/>
    <property type="match status" value="1"/>
</dbReference>
<dbReference type="InterPro" id="IPR001733">
    <property type="entry name" value="Peptidase_S26B"/>
</dbReference>
<name>A0ABV1DCE4_9FIRM</name>
<evidence type="ECO:0000256" key="2">
    <source>
        <dbReference type="ARBA" id="ARBA00022692"/>
    </source>
</evidence>
<dbReference type="PANTHER" id="PTHR10806">
    <property type="entry name" value="SIGNAL PEPTIDASE COMPLEX CATALYTIC SUBUNIT SEC11"/>
    <property type="match status" value="1"/>
</dbReference>
<dbReference type="InterPro" id="IPR036286">
    <property type="entry name" value="LexA/Signal_pep-like_sf"/>
</dbReference>
<feature type="transmembrane region" description="Helical" evidence="7">
    <location>
        <begin position="154"/>
        <end position="174"/>
    </location>
</feature>
<feature type="region of interest" description="Disordered" evidence="6">
    <location>
        <begin position="199"/>
        <end position="220"/>
    </location>
</feature>
<evidence type="ECO:0000256" key="6">
    <source>
        <dbReference type="SAM" id="MobiDB-lite"/>
    </source>
</evidence>
<keyword evidence="3 7" id="KW-1133">Transmembrane helix</keyword>
<evidence type="ECO:0000256" key="7">
    <source>
        <dbReference type="SAM" id="Phobius"/>
    </source>
</evidence>
<keyword evidence="2 7" id="KW-0812">Transmembrane</keyword>